<dbReference type="Pfam" id="PF12685">
    <property type="entry name" value="SpoIIIAH"/>
    <property type="match status" value="1"/>
</dbReference>
<protein>
    <submittedName>
        <fullName evidence="3">Stage III sporulation protein AH</fullName>
    </submittedName>
</protein>
<proteinExistence type="predicted"/>
<keyword evidence="2" id="KW-0812">Transmembrane</keyword>
<gene>
    <name evidence="3" type="primary">spoIIIAH</name>
    <name evidence="3" type="ORF">AK40_2775</name>
</gene>
<feature type="region of interest" description="Disordered" evidence="1">
    <location>
        <begin position="28"/>
        <end position="160"/>
    </location>
</feature>
<feature type="compositionally biased region" description="Basic and acidic residues" evidence="1">
    <location>
        <begin position="57"/>
        <end position="113"/>
    </location>
</feature>
<reference evidence="3 4" key="1">
    <citation type="journal article" date="2015" name="Genome Announc.">
        <title>Complete genome sequences for 35 biothreat assay-relevant bacillus species.</title>
        <authorList>
            <person name="Johnson S.L."/>
            <person name="Daligault H.E."/>
            <person name="Davenport K.W."/>
            <person name="Jaissle J."/>
            <person name="Frey K.G."/>
            <person name="Ladner J.T."/>
            <person name="Broomall S.M."/>
            <person name="Bishop-Lilly K.A."/>
            <person name="Bruce D.C."/>
            <person name="Gibbons H.S."/>
            <person name="Coyne S.R."/>
            <person name="Lo C.C."/>
            <person name="Meincke L."/>
            <person name="Munk A.C."/>
            <person name="Koroleva G.I."/>
            <person name="Rosenzweig C.N."/>
            <person name="Palacios G.F."/>
            <person name="Redden C.L."/>
            <person name="Minogue T.D."/>
            <person name="Chain P.S."/>
        </authorList>
    </citation>
    <scope>NUCLEOTIDE SEQUENCE [LARGE SCALE GENOMIC DNA]</scope>
    <source>
        <strain evidence="3 4">03BB108</strain>
    </source>
</reference>
<dbReference type="RefSeq" id="WP_000914715.1">
    <property type="nucleotide sequence ID" value="NZ_CP009641.1"/>
</dbReference>
<dbReference type="Proteomes" id="UP000031861">
    <property type="component" value="Chromosome"/>
</dbReference>
<feature type="compositionally biased region" description="Basic and acidic residues" evidence="1">
    <location>
        <begin position="130"/>
        <end position="142"/>
    </location>
</feature>
<keyword evidence="2" id="KW-0472">Membrane</keyword>
<dbReference type="Gene3D" id="1.10.287.4300">
    <property type="entry name" value="Stage III sporulation protein AH-like"/>
    <property type="match status" value="1"/>
</dbReference>
<evidence type="ECO:0000313" key="3">
    <source>
        <dbReference type="EMBL" id="AJI10215.1"/>
    </source>
</evidence>
<dbReference type="FunFam" id="1.10.287.4300:FF:000001">
    <property type="entry name" value="Stage III sporulation protein AH"/>
    <property type="match status" value="1"/>
</dbReference>
<dbReference type="EMBL" id="CP009641">
    <property type="protein sequence ID" value="AJI10215.1"/>
    <property type="molecule type" value="Genomic_DNA"/>
</dbReference>
<feature type="transmembrane region" description="Helical" evidence="2">
    <location>
        <begin position="7"/>
        <end position="25"/>
    </location>
</feature>
<evidence type="ECO:0000313" key="4">
    <source>
        <dbReference type="Proteomes" id="UP000031861"/>
    </source>
</evidence>
<dbReference type="InterPro" id="IPR024232">
    <property type="entry name" value="SpoIIIAH"/>
</dbReference>
<name>A0AAN0STR0_BACCE</name>
<accession>A0AAN0STR0</accession>
<organism evidence="3 4">
    <name type="scientific">Bacillus cereus 03BB108</name>
    <dbReference type="NCBI Taxonomy" id="451709"/>
    <lineage>
        <taxon>Bacteria</taxon>
        <taxon>Bacillati</taxon>
        <taxon>Bacillota</taxon>
        <taxon>Bacilli</taxon>
        <taxon>Bacillales</taxon>
        <taxon>Bacillaceae</taxon>
        <taxon>Bacillus</taxon>
        <taxon>Bacillus cereus group</taxon>
    </lineage>
</organism>
<evidence type="ECO:0000256" key="2">
    <source>
        <dbReference type="SAM" id="Phobius"/>
    </source>
</evidence>
<sequence length="237" mass="26270">MLKKQTVWLLTMLSLVVVLSVYYVTTPDKMNTASPATGEKIGQEKQGTDKAVTNETPIKETTKESSNKENTSKETPNKETNKENTSKETPNKETNKETDKKESATKETSKKEANVTVQSSDENFTALRMQMEDQRSEQKARLQEVMNSAKSSATEKSKAKDNFDAITTMETKQELLETVIKSQGGYKDALVRADGTDIKVTVKAAKHSQKEANKIIQLVRSEGGSKDVGVKFDPPTK</sequence>
<keyword evidence="2" id="KW-1133">Transmembrane helix</keyword>
<dbReference type="InterPro" id="IPR038503">
    <property type="entry name" value="SpoIIIAH_sf"/>
</dbReference>
<dbReference type="AlphaFoldDB" id="A0AAN0STR0"/>
<evidence type="ECO:0000256" key="1">
    <source>
        <dbReference type="SAM" id="MobiDB-lite"/>
    </source>
</evidence>